<dbReference type="AlphaFoldDB" id="A0A8C9EM28"/>
<protein>
    <submittedName>
        <fullName evidence="1">Uncharacterized protein</fullName>
    </submittedName>
</protein>
<dbReference type="Ensembl" id="ENSPSTT00000002382.1">
    <property type="protein sequence ID" value="ENSPSTP00000002262.1"/>
    <property type="gene ID" value="ENSPSTG00000001715.1"/>
</dbReference>
<keyword evidence="2" id="KW-1185">Reference proteome</keyword>
<proteinExistence type="predicted"/>
<reference evidence="1" key="2">
    <citation type="submission" date="2025-09" db="UniProtKB">
        <authorList>
            <consortium name="Ensembl"/>
        </authorList>
    </citation>
    <scope>IDENTIFICATION</scope>
</reference>
<dbReference type="PANTHER" id="PTHR34258">
    <property type="entry name" value="ARMADILLO-LIKE HELICAL DOMAIN CONTAINING PROTEIN 1"/>
    <property type="match status" value="1"/>
</dbReference>
<accession>A0A8C9EM28</accession>
<dbReference type="InterPro" id="IPR041090">
    <property type="entry name" value="DUF5578"/>
</dbReference>
<reference evidence="1" key="1">
    <citation type="submission" date="2025-08" db="UniProtKB">
        <authorList>
            <consortium name="Ensembl"/>
        </authorList>
    </citation>
    <scope>IDENTIFICATION</scope>
</reference>
<dbReference type="Proteomes" id="UP000694428">
    <property type="component" value="Unplaced"/>
</dbReference>
<name>A0A8C9EM28_PAVCR</name>
<evidence type="ECO:0000313" key="2">
    <source>
        <dbReference type="Proteomes" id="UP000694428"/>
    </source>
</evidence>
<dbReference type="PANTHER" id="PTHR34258:SF1">
    <property type="entry name" value="ARMADILLO-LIKE HELICAL DOMAIN CONTAINING PROTEIN 1"/>
    <property type="match status" value="1"/>
</dbReference>
<dbReference type="Pfam" id="PF17741">
    <property type="entry name" value="DUF5578"/>
    <property type="match status" value="1"/>
</dbReference>
<organism evidence="1 2">
    <name type="scientific">Pavo cristatus</name>
    <name type="common">Indian peafowl</name>
    <name type="synonym">Blue peafowl</name>
    <dbReference type="NCBI Taxonomy" id="9049"/>
    <lineage>
        <taxon>Eukaryota</taxon>
        <taxon>Metazoa</taxon>
        <taxon>Chordata</taxon>
        <taxon>Craniata</taxon>
        <taxon>Vertebrata</taxon>
        <taxon>Euteleostomi</taxon>
        <taxon>Archelosauria</taxon>
        <taxon>Archosauria</taxon>
        <taxon>Dinosauria</taxon>
        <taxon>Saurischia</taxon>
        <taxon>Theropoda</taxon>
        <taxon>Coelurosauria</taxon>
        <taxon>Aves</taxon>
        <taxon>Neognathae</taxon>
        <taxon>Galloanserae</taxon>
        <taxon>Galliformes</taxon>
        <taxon>Phasianidae</taxon>
        <taxon>Phasianinae</taxon>
        <taxon>Pavo</taxon>
    </lineage>
</organism>
<sequence>MTSVKEQEAIKKLMVFLQEWDNAHKVARSHILDNFIRSNNGKTEPELELEFSQGASLFLARLAAWLRMTYLFPWKAEGGTWEWDGEEGKVLYQKILYEE</sequence>
<evidence type="ECO:0000313" key="1">
    <source>
        <dbReference type="Ensembl" id="ENSPSTP00000002262.1"/>
    </source>
</evidence>